<name>A0A1H2H983_9GAMM</name>
<dbReference type="InterPro" id="IPR005623">
    <property type="entry name" value="Chaperone_NapD_NO3_reduct"/>
</dbReference>
<dbReference type="Pfam" id="PF03927">
    <property type="entry name" value="NapD"/>
    <property type="match status" value="1"/>
</dbReference>
<evidence type="ECO:0000313" key="6">
    <source>
        <dbReference type="Proteomes" id="UP000243924"/>
    </source>
</evidence>
<sequence length="96" mass="10628">MADYVHIASLLVQVKPESMSELQLDLTGQPGIEVRAQSPQGKLVVVMETDQQKRILDFQASLHDRPGVLSCNLVYHEVVATEEADRPLDDLDISAD</sequence>
<organism evidence="5 6">
    <name type="scientific">Halopseudomonas salegens</name>
    <dbReference type="NCBI Taxonomy" id="1434072"/>
    <lineage>
        <taxon>Bacteria</taxon>
        <taxon>Pseudomonadati</taxon>
        <taxon>Pseudomonadota</taxon>
        <taxon>Gammaproteobacteria</taxon>
        <taxon>Pseudomonadales</taxon>
        <taxon>Pseudomonadaceae</taxon>
        <taxon>Halopseudomonas</taxon>
    </lineage>
</organism>
<keyword evidence="6" id="KW-1185">Reference proteome</keyword>
<evidence type="ECO:0000256" key="4">
    <source>
        <dbReference type="HAMAP-Rule" id="MF_02200"/>
    </source>
</evidence>
<comment type="similarity">
    <text evidence="4">Belongs to the NapD family.</text>
</comment>
<dbReference type="STRING" id="1434072.SAMN05216210_2868"/>
<gene>
    <name evidence="4" type="primary">napD</name>
    <name evidence="5" type="ORF">SAMN05216210_2868</name>
</gene>
<dbReference type="PANTHER" id="PTHR38603">
    <property type="entry name" value="CHAPERONE NAPD"/>
    <property type="match status" value="1"/>
</dbReference>
<dbReference type="GO" id="GO:0005048">
    <property type="term" value="F:signal sequence binding"/>
    <property type="evidence" value="ECO:0007669"/>
    <property type="project" value="UniProtKB-UniRule"/>
</dbReference>
<dbReference type="Gene3D" id="3.30.70.920">
    <property type="match status" value="1"/>
</dbReference>
<comment type="subcellular location">
    <subcellularLocation>
        <location evidence="1 4">Cytoplasm</location>
    </subcellularLocation>
</comment>
<evidence type="ECO:0000256" key="3">
    <source>
        <dbReference type="ARBA" id="ARBA00023186"/>
    </source>
</evidence>
<dbReference type="PANTHER" id="PTHR38603:SF1">
    <property type="entry name" value="CHAPERONE NAPD"/>
    <property type="match status" value="1"/>
</dbReference>
<keyword evidence="2 4" id="KW-0963">Cytoplasm</keyword>
<proteinExistence type="inferred from homology"/>
<comment type="subunit">
    <text evidence="4">Interacts with the cytoplasmic NapA precursor.</text>
</comment>
<keyword evidence="3 4" id="KW-0143">Chaperone</keyword>
<evidence type="ECO:0000256" key="1">
    <source>
        <dbReference type="ARBA" id="ARBA00004496"/>
    </source>
</evidence>
<evidence type="ECO:0000313" key="5">
    <source>
        <dbReference type="EMBL" id="SDU28372.1"/>
    </source>
</evidence>
<dbReference type="HAMAP" id="MF_02200">
    <property type="entry name" value="NapD"/>
    <property type="match status" value="1"/>
</dbReference>
<protein>
    <recommendedName>
        <fullName evidence="4">Chaperone NapD</fullName>
    </recommendedName>
    <alternativeName>
        <fullName evidence="4">NapA signal peptide-binding chaperone NapD</fullName>
    </alternativeName>
</protein>
<accession>A0A1H2H983</accession>
<dbReference type="GO" id="GO:0005737">
    <property type="term" value="C:cytoplasm"/>
    <property type="evidence" value="ECO:0007669"/>
    <property type="project" value="UniProtKB-SubCell"/>
</dbReference>
<dbReference type="GO" id="GO:0051224">
    <property type="term" value="P:negative regulation of protein transport"/>
    <property type="evidence" value="ECO:0007669"/>
    <property type="project" value="UniProtKB-UniRule"/>
</dbReference>
<dbReference type="OrthoDB" id="5770785at2"/>
<evidence type="ECO:0000256" key="2">
    <source>
        <dbReference type="ARBA" id="ARBA00022490"/>
    </source>
</evidence>
<dbReference type="EMBL" id="LT629787">
    <property type="protein sequence ID" value="SDU28372.1"/>
    <property type="molecule type" value="Genomic_DNA"/>
</dbReference>
<comment type="function">
    <text evidence="4">Chaperone for NapA, the catalytic subunit of the periplasmic nitrate reductase. It binds directly and specifically to the twin-arginine signal peptide of NapA, preventing premature interaction with the Tat translocase and premature export.</text>
</comment>
<dbReference type="Proteomes" id="UP000243924">
    <property type="component" value="Chromosome I"/>
</dbReference>
<dbReference type="RefSeq" id="WP_157719208.1">
    <property type="nucleotide sequence ID" value="NZ_LT629787.1"/>
</dbReference>
<dbReference type="AlphaFoldDB" id="A0A1H2H983"/>
<reference evidence="6" key="1">
    <citation type="submission" date="2016-10" db="EMBL/GenBank/DDBJ databases">
        <authorList>
            <person name="Varghese N."/>
            <person name="Submissions S."/>
        </authorList>
    </citation>
    <scope>NUCLEOTIDE SEQUENCE [LARGE SCALE GENOMIC DNA]</scope>
    <source>
        <strain evidence="6">CECT 8338</strain>
    </source>
</reference>